<dbReference type="Proteomes" id="UP001279410">
    <property type="component" value="Unassembled WGS sequence"/>
</dbReference>
<sequence length="285" mass="30599">MSPRAFCQLSTVGPTTAQPHVGYNCGELSGKLFLLQLLSLQWQLAAMTITGSLVEILCSGSGTFSSRTIPATTTIAPVSAAQVVDCSSDNMNIVIEEGVTELSKLGGHSLPGRPTLQTSGFQIPGSSVSPSTLMTAFEATEITAVPKLAGQGLPDGAGLQCPRSCTLARDIMMPLQAQRFNTSMAFYTSLTYYQAISDLAATNRTSSCAIFKIRSGHSWDQHLLNALVTWHHTLLMPLHSGHEFLQATESVYIQCKVTHYAKPLTTTPLPPWLHQAYDQGDGVRA</sequence>
<protein>
    <submittedName>
        <fullName evidence="1">Deleted in malignant brain tumors 1 protein isoform X1</fullName>
    </submittedName>
</protein>
<gene>
    <name evidence="1" type="ORF">AKAME5_002648600</name>
</gene>
<reference evidence="1" key="1">
    <citation type="submission" date="2022-08" db="EMBL/GenBank/DDBJ databases">
        <title>Genome sequencing of akame (Lates japonicus).</title>
        <authorList>
            <person name="Hashiguchi Y."/>
            <person name="Takahashi H."/>
        </authorList>
    </citation>
    <scope>NUCLEOTIDE SEQUENCE</scope>
    <source>
        <strain evidence="1">Kochi</strain>
    </source>
</reference>
<evidence type="ECO:0000313" key="1">
    <source>
        <dbReference type="EMBL" id="GLD75153.1"/>
    </source>
</evidence>
<organism evidence="1 2">
    <name type="scientific">Lates japonicus</name>
    <name type="common">Japanese lates</name>
    <dbReference type="NCBI Taxonomy" id="270547"/>
    <lineage>
        <taxon>Eukaryota</taxon>
        <taxon>Metazoa</taxon>
        <taxon>Chordata</taxon>
        <taxon>Craniata</taxon>
        <taxon>Vertebrata</taxon>
        <taxon>Euteleostomi</taxon>
        <taxon>Actinopterygii</taxon>
        <taxon>Neopterygii</taxon>
        <taxon>Teleostei</taxon>
        <taxon>Neoteleostei</taxon>
        <taxon>Acanthomorphata</taxon>
        <taxon>Carangaria</taxon>
        <taxon>Carangaria incertae sedis</taxon>
        <taxon>Centropomidae</taxon>
        <taxon>Lates</taxon>
    </lineage>
</organism>
<keyword evidence="2" id="KW-1185">Reference proteome</keyword>
<proteinExistence type="predicted"/>
<comment type="caution">
    <text evidence="1">The sequence shown here is derived from an EMBL/GenBank/DDBJ whole genome shotgun (WGS) entry which is preliminary data.</text>
</comment>
<accession>A0AAD3RN63</accession>
<evidence type="ECO:0000313" key="2">
    <source>
        <dbReference type="Proteomes" id="UP001279410"/>
    </source>
</evidence>
<dbReference type="EMBL" id="BRZM01002731">
    <property type="protein sequence ID" value="GLD75153.1"/>
    <property type="molecule type" value="Genomic_DNA"/>
</dbReference>
<dbReference type="AlphaFoldDB" id="A0AAD3RN63"/>
<name>A0AAD3RN63_LATJO</name>